<dbReference type="NCBIfam" id="TIGR00515">
    <property type="entry name" value="accD"/>
    <property type="match status" value="1"/>
</dbReference>
<feature type="domain" description="CoA carboxyltransferase N-terminal" evidence="14">
    <location>
        <begin position="37"/>
        <end position="295"/>
    </location>
</feature>
<keyword evidence="5 13" id="KW-0547">Nucleotide-binding</keyword>
<dbReference type="PANTHER" id="PTHR42995:SF5">
    <property type="entry name" value="ACETYL-COENZYME A CARBOXYLASE CARBOXYL TRANSFERASE SUBUNIT BETA, CHLOROPLASTIC"/>
    <property type="match status" value="1"/>
</dbReference>
<dbReference type="UniPathway" id="UPA00655">
    <property type="reaction ID" value="UER00711"/>
</dbReference>
<dbReference type="HAMAP" id="MF_01395">
    <property type="entry name" value="AcetylCoA_CT_beta"/>
    <property type="match status" value="1"/>
</dbReference>
<dbReference type="Gene3D" id="3.90.226.10">
    <property type="entry name" value="2-enoyl-CoA Hydratase, Chain A, domain 1"/>
    <property type="match status" value="1"/>
</dbReference>
<evidence type="ECO:0000256" key="6">
    <source>
        <dbReference type="ARBA" id="ARBA00022771"/>
    </source>
</evidence>
<evidence type="ECO:0000259" key="14">
    <source>
        <dbReference type="PROSITE" id="PS50980"/>
    </source>
</evidence>
<dbReference type="PANTHER" id="PTHR42995">
    <property type="entry name" value="ACETYL-COENZYME A CARBOXYLASE CARBOXYL TRANSFERASE SUBUNIT BETA, CHLOROPLASTIC"/>
    <property type="match status" value="1"/>
</dbReference>
<keyword evidence="16" id="KW-1185">Reference proteome</keyword>
<sequence length="295" mass="32840">MGSLNKRKNLLSAIKSIRGGSKQNQVRREPRRALPDLFLKCEGCKSVIDYKEFVEHLKICPECGYHMKMNGHERFEYLMDEGYEKISFGSELKDPISFPKYDEKRAKEEKKSGLNEAVSIVKGTIEGKPVLVAVLELQYMMGSLGTYVGEELTKMFEYAISNELPVVVFSASGGARMQEGIFSLMQMAKTSAAIGKFQDAGLLYISVLTNPTTGGVSASFASLGDIIIAEPNALIGFAGPRVIEQTIKKKLPKGFQRAEKLEECGFVDIICERESQRRLIAKLLKHHVKIGAKYE</sequence>
<dbReference type="GO" id="GO:2001295">
    <property type="term" value="P:malonyl-CoA biosynthetic process"/>
    <property type="evidence" value="ECO:0007669"/>
    <property type="project" value="UniProtKB-UniRule"/>
</dbReference>
<evidence type="ECO:0000256" key="1">
    <source>
        <dbReference type="ARBA" id="ARBA00004496"/>
    </source>
</evidence>
<evidence type="ECO:0000256" key="3">
    <source>
        <dbReference type="ARBA" id="ARBA00022679"/>
    </source>
</evidence>
<evidence type="ECO:0000256" key="7">
    <source>
        <dbReference type="ARBA" id="ARBA00022832"/>
    </source>
</evidence>
<dbReference type="InterPro" id="IPR000438">
    <property type="entry name" value="Acetyl_CoA_COase_Trfase_b_su"/>
</dbReference>
<keyword evidence="6 13" id="KW-0863">Zinc-finger</keyword>
<feature type="zinc finger region" description="C4-type" evidence="13">
    <location>
        <begin position="41"/>
        <end position="63"/>
    </location>
</feature>
<dbReference type="SUPFAM" id="SSF52096">
    <property type="entry name" value="ClpP/crotonase"/>
    <property type="match status" value="1"/>
</dbReference>
<proteinExistence type="inferred from homology"/>
<protein>
    <recommendedName>
        <fullName evidence="13">Acetyl-coenzyme A carboxylase carboxyl transferase subunit beta</fullName>
        <shortName evidence="13">ACCase subunit beta</shortName>
        <shortName evidence="13">Acetyl-CoA carboxylase carboxyltransferase subunit beta</shortName>
        <ecNumber evidence="13">2.1.3.15</ecNumber>
    </recommendedName>
</protein>
<keyword evidence="7 13" id="KW-0276">Fatty acid metabolism</keyword>
<evidence type="ECO:0000256" key="4">
    <source>
        <dbReference type="ARBA" id="ARBA00022723"/>
    </source>
</evidence>
<keyword evidence="4 13" id="KW-0479">Metal-binding</keyword>
<accession>A0A2S0L2K0</accession>
<dbReference type="AlphaFoldDB" id="A0A2S0L2K0"/>
<feature type="binding site" evidence="13">
    <location>
        <position position="41"/>
    </location>
    <ligand>
        <name>Zn(2+)</name>
        <dbReference type="ChEBI" id="CHEBI:29105"/>
    </ligand>
</feature>
<dbReference type="InterPro" id="IPR029045">
    <property type="entry name" value="ClpP/crotonase-like_dom_sf"/>
</dbReference>
<comment type="pathway">
    <text evidence="13">Lipid metabolism; malonyl-CoA biosynthesis; malonyl-CoA from acetyl-CoA: step 1/1.</text>
</comment>
<organism evidence="15 16">
    <name type="scientific">Mogibacterium diversum</name>
    <dbReference type="NCBI Taxonomy" id="114527"/>
    <lineage>
        <taxon>Bacteria</taxon>
        <taxon>Bacillati</taxon>
        <taxon>Bacillota</taxon>
        <taxon>Clostridia</taxon>
        <taxon>Peptostreptococcales</taxon>
        <taxon>Anaerovoracaceae</taxon>
        <taxon>Mogibacterium</taxon>
    </lineage>
</organism>
<evidence type="ECO:0000256" key="5">
    <source>
        <dbReference type="ARBA" id="ARBA00022741"/>
    </source>
</evidence>
<feature type="binding site" evidence="13">
    <location>
        <position position="44"/>
    </location>
    <ligand>
        <name>Zn(2+)</name>
        <dbReference type="ChEBI" id="CHEBI:29105"/>
    </ligand>
</feature>
<dbReference type="OrthoDB" id="9772975at2"/>
<evidence type="ECO:0000256" key="10">
    <source>
        <dbReference type="ARBA" id="ARBA00023098"/>
    </source>
</evidence>
<dbReference type="EC" id="2.1.3.15" evidence="13"/>
<comment type="cofactor">
    <cofactor evidence="13">
        <name>Zn(2+)</name>
        <dbReference type="ChEBI" id="CHEBI:29105"/>
    </cofactor>
    <text evidence="13">Binds 1 zinc ion per subunit.</text>
</comment>
<feature type="binding site" evidence="13">
    <location>
        <position position="63"/>
    </location>
    <ligand>
        <name>Zn(2+)</name>
        <dbReference type="ChEBI" id="CHEBI:29105"/>
    </ligand>
</feature>
<keyword evidence="3 13" id="KW-0808">Transferase</keyword>
<evidence type="ECO:0000256" key="2">
    <source>
        <dbReference type="ARBA" id="ARBA00022516"/>
    </source>
</evidence>
<keyword evidence="13" id="KW-0963">Cytoplasm</keyword>
<keyword evidence="8 13" id="KW-0862">Zinc</keyword>
<keyword evidence="11 13" id="KW-0275">Fatty acid biosynthesis</keyword>
<feature type="binding site" evidence="13">
    <location>
        <position position="60"/>
    </location>
    <ligand>
        <name>Zn(2+)</name>
        <dbReference type="ChEBI" id="CHEBI:29105"/>
    </ligand>
</feature>
<evidence type="ECO:0000256" key="12">
    <source>
        <dbReference type="ARBA" id="ARBA00025280"/>
    </source>
</evidence>
<dbReference type="GO" id="GO:0005524">
    <property type="term" value="F:ATP binding"/>
    <property type="evidence" value="ECO:0007669"/>
    <property type="project" value="UniProtKB-KW"/>
</dbReference>
<dbReference type="GO" id="GO:0009317">
    <property type="term" value="C:acetyl-CoA carboxylase complex"/>
    <property type="evidence" value="ECO:0007669"/>
    <property type="project" value="InterPro"/>
</dbReference>
<evidence type="ECO:0000313" key="15">
    <source>
        <dbReference type="EMBL" id="AVM47522.1"/>
    </source>
</evidence>
<evidence type="ECO:0000256" key="8">
    <source>
        <dbReference type="ARBA" id="ARBA00022833"/>
    </source>
</evidence>
<dbReference type="Pfam" id="PF01039">
    <property type="entry name" value="Carboxyl_trans"/>
    <property type="match status" value="1"/>
</dbReference>
<comment type="catalytic activity">
    <reaction evidence="13">
        <text>N(6)-carboxybiotinyl-L-lysyl-[protein] + acetyl-CoA = N(6)-biotinyl-L-lysyl-[protein] + malonyl-CoA</text>
        <dbReference type="Rhea" id="RHEA:54728"/>
        <dbReference type="Rhea" id="RHEA-COMP:10505"/>
        <dbReference type="Rhea" id="RHEA-COMP:10506"/>
        <dbReference type="ChEBI" id="CHEBI:57288"/>
        <dbReference type="ChEBI" id="CHEBI:57384"/>
        <dbReference type="ChEBI" id="CHEBI:83144"/>
        <dbReference type="ChEBI" id="CHEBI:83145"/>
        <dbReference type="EC" id="2.1.3.15"/>
    </reaction>
</comment>
<comment type="subunit">
    <text evidence="13">Acetyl-CoA carboxylase is a heterohexamer composed of biotin carboxyl carrier protein (AccB), biotin carboxylase (AccC) and two subunits each of ACCase subunit alpha (AccA) and ACCase subunit beta (AccD).</text>
</comment>
<dbReference type="Proteomes" id="UP000237883">
    <property type="component" value="Chromosome"/>
</dbReference>
<dbReference type="InterPro" id="IPR041010">
    <property type="entry name" value="Znf-ACC"/>
</dbReference>
<dbReference type="KEGG" id="mdv:C5Q96_01025"/>
<gene>
    <name evidence="13 15" type="primary">accD</name>
    <name evidence="15" type="ORF">C5Q96_01025</name>
</gene>
<dbReference type="RefSeq" id="WP_106056377.1">
    <property type="nucleotide sequence ID" value="NZ_CAURSC010000001.1"/>
</dbReference>
<dbReference type="GO" id="GO:0006633">
    <property type="term" value="P:fatty acid biosynthetic process"/>
    <property type="evidence" value="ECO:0007669"/>
    <property type="project" value="UniProtKB-KW"/>
</dbReference>
<comment type="subcellular location">
    <subcellularLocation>
        <location evidence="1 13">Cytoplasm</location>
    </subcellularLocation>
</comment>
<dbReference type="InterPro" id="IPR034733">
    <property type="entry name" value="AcCoA_carboxyl_beta"/>
</dbReference>
<evidence type="ECO:0000256" key="9">
    <source>
        <dbReference type="ARBA" id="ARBA00022840"/>
    </source>
</evidence>
<dbReference type="EMBL" id="CP027228">
    <property type="protein sequence ID" value="AVM47522.1"/>
    <property type="molecule type" value="Genomic_DNA"/>
</dbReference>
<dbReference type="PRINTS" id="PR01070">
    <property type="entry name" value="ACCCTRFRASEB"/>
</dbReference>
<dbReference type="InterPro" id="IPR011762">
    <property type="entry name" value="COA_CT_N"/>
</dbReference>
<dbReference type="GO" id="GO:0016743">
    <property type="term" value="F:carboxyl- or carbamoyltransferase activity"/>
    <property type="evidence" value="ECO:0007669"/>
    <property type="project" value="UniProtKB-UniRule"/>
</dbReference>
<reference evidence="16" key="1">
    <citation type="submission" date="2018-02" db="EMBL/GenBank/DDBJ databases">
        <authorList>
            <person name="Holder M.E."/>
            <person name="Ajami N.J."/>
            <person name="Petrosino J.F."/>
        </authorList>
    </citation>
    <scope>NUCLEOTIDE SEQUENCE [LARGE SCALE GENOMIC DNA]</scope>
    <source>
        <strain evidence="16">CCUG 47132</strain>
    </source>
</reference>
<dbReference type="Pfam" id="PF17848">
    <property type="entry name" value="Zn_ribbon_ACC"/>
    <property type="match status" value="1"/>
</dbReference>
<dbReference type="GO" id="GO:0003989">
    <property type="term" value="F:acetyl-CoA carboxylase activity"/>
    <property type="evidence" value="ECO:0007669"/>
    <property type="project" value="InterPro"/>
</dbReference>
<dbReference type="GO" id="GO:0008270">
    <property type="term" value="F:zinc ion binding"/>
    <property type="evidence" value="ECO:0007669"/>
    <property type="project" value="UniProtKB-UniRule"/>
</dbReference>
<keyword evidence="10 13" id="KW-0443">Lipid metabolism</keyword>
<evidence type="ECO:0000256" key="13">
    <source>
        <dbReference type="HAMAP-Rule" id="MF_01395"/>
    </source>
</evidence>
<comment type="function">
    <text evidence="12 13">Component of the acetyl coenzyme A carboxylase (ACC) complex. Biotin carboxylase (BC) catalyzes the carboxylation of biotin on its carrier protein (BCCP) and then the CO(2) group is transferred by the transcarboxylase to acetyl-CoA to form malonyl-CoA.</text>
</comment>
<keyword evidence="9 13" id="KW-0067">ATP-binding</keyword>
<dbReference type="GeneID" id="78390832"/>
<comment type="similarity">
    <text evidence="13">Belongs to the AccD/PCCB family.</text>
</comment>
<evidence type="ECO:0000256" key="11">
    <source>
        <dbReference type="ARBA" id="ARBA00023160"/>
    </source>
</evidence>
<dbReference type="PROSITE" id="PS50980">
    <property type="entry name" value="COA_CT_NTER"/>
    <property type="match status" value="1"/>
</dbReference>
<name>A0A2S0L2K0_9FIRM</name>
<evidence type="ECO:0000313" key="16">
    <source>
        <dbReference type="Proteomes" id="UP000237883"/>
    </source>
</evidence>
<keyword evidence="2 13" id="KW-0444">Lipid biosynthesis</keyword>